<dbReference type="GO" id="GO:0005886">
    <property type="term" value="C:plasma membrane"/>
    <property type="evidence" value="ECO:0007669"/>
    <property type="project" value="UniProtKB-SubCell"/>
</dbReference>
<dbReference type="RefSeq" id="WP_116518540.1">
    <property type="nucleotide sequence ID" value="NZ_JACCEX010000002.1"/>
</dbReference>
<dbReference type="OrthoDB" id="32289at2"/>
<gene>
    <name evidence="10" type="ORF">C7440_2201</name>
</gene>
<evidence type="ECO:0000256" key="1">
    <source>
        <dbReference type="ARBA" id="ARBA00004651"/>
    </source>
</evidence>
<evidence type="ECO:0000256" key="3">
    <source>
        <dbReference type="ARBA" id="ARBA00022475"/>
    </source>
</evidence>
<evidence type="ECO:0000313" key="10">
    <source>
        <dbReference type="EMBL" id="PVY62706.1"/>
    </source>
</evidence>
<evidence type="ECO:0000256" key="7">
    <source>
        <dbReference type="ARBA" id="ARBA00023136"/>
    </source>
</evidence>
<dbReference type="InterPro" id="IPR001851">
    <property type="entry name" value="ABC_transp_permease"/>
</dbReference>
<evidence type="ECO:0000313" key="11">
    <source>
        <dbReference type="Proteomes" id="UP000246145"/>
    </source>
</evidence>
<feature type="transmembrane region" description="Helical" evidence="9">
    <location>
        <begin position="143"/>
        <end position="164"/>
    </location>
</feature>
<dbReference type="CDD" id="cd06582">
    <property type="entry name" value="TM_PBP1_LivH_like"/>
    <property type="match status" value="1"/>
</dbReference>
<evidence type="ECO:0000256" key="2">
    <source>
        <dbReference type="ARBA" id="ARBA00022448"/>
    </source>
</evidence>
<keyword evidence="3" id="KW-1003">Cell membrane</keyword>
<evidence type="ECO:0000256" key="5">
    <source>
        <dbReference type="ARBA" id="ARBA00022970"/>
    </source>
</evidence>
<name>A0A2U1CNW4_9BURK</name>
<evidence type="ECO:0000256" key="9">
    <source>
        <dbReference type="SAM" id="Phobius"/>
    </source>
</evidence>
<comment type="caution">
    <text evidence="10">The sequence shown here is derived from an EMBL/GenBank/DDBJ whole genome shotgun (WGS) entry which is preliminary data.</text>
</comment>
<dbReference type="InterPro" id="IPR052157">
    <property type="entry name" value="BCAA_transport_permease"/>
</dbReference>
<dbReference type="EMBL" id="QEKO01000002">
    <property type="protein sequence ID" value="PVY62706.1"/>
    <property type="molecule type" value="Genomic_DNA"/>
</dbReference>
<feature type="transmembrane region" description="Helical" evidence="9">
    <location>
        <begin position="100"/>
        <end position="123"/>
    </location>
</feature>
<keyword evidence="5" id="KW-0029">Amino-acid transport</keyword>
<dbReference type="GO" id="GO:0006865">
    <property type="term" value="P:amino acid transport"/>
    <property type="evidence" value="ECO:0007669"/>
    <property type="project" value="UniProtKB-KW"/>
</dbReference>
<protein>
    <submittedName>
        <fullName evidence="10">Branched-chain amino acid transport system permease protein</fullName>
    </submittedName>
</protein>
<feature type="transmembrane region" description="Helical" evidence="9">
    <location>
        <begin position="269"/>
        <end position="288"/>
    </location>
</feature>
<sequence length="293" mass="31296">MEQLLGSLAFIVLYGGTYGVVLFVLSIGLVMTMGLMRVPNIAHGAFAAIGGYMIVNVMAKWGLDYFSAIVFSTICIALLGAVAERTIYIHLYRLPELDQILVTLGMCFVVIGTLALVFGPNIVSIPLPKSLSQQIGLFGRAFPVYRLFILAVGIVIIAAFWLVFDRSNFGAQLRASVDNRSMAQATGIPVDRVVMLAFSIGTGLAALGGGIGAALFPLEPLYPLKYLPLIFIIVALTGFGNIKSSIAVAIVVGITDTAGRYFLPEMGGFVIYVLVIVVVALRPAGLFAPRRES</sequence>
<feature type="transmembrane region" description="Helical" evidence="9">
    <location>
        <begin position="65"/>
        <end position="88"/>
    </location>
</feature>
<comment type="similarity">
    <text evidence="8">Belongs to the binding-protein-dependent transport system permease family. LivHM subfamily.</text>
</comment>
<keyword evidence="7 9" id="KW-0472">Membrane</keyword>
<keyword evidence="2" id="KW-0813">Transport</keyword>
<evidence type="ECO:0000256" key="4">
    <source>
        <dbReference type="ARBA" id="ARBA00022692"/>
    </source>
</evidence>
<feature type="transmembrane region" description="Helical" evidence="9">
    <location>
        <begin position="6"/>
        <end position="29"/>
    </location>
</feature>
<keyword evidence="11" id="KW-1185">Reference proteome</keyword>
<keyword evidence="4 9" id="KW-0812">Transmembrane</keyword>
<feature type="transmembrane region" description="Helical" evidence="9">
    <location>
        <begin position="41"/>
        <end position="59"/>
    </location>
</feature>
<dbReference type="PANTHER" id="PTHR11795">
    <property type="entry name" value="BRANCHED-CHAIN AMINO ACID TRANSPORT SYSTEM PERMEASE PROTEIN LIVH"/>
    <property type="match status" value="1"/>
</dbReference>
<dbReference type="Pfam" id="PF02653">
    <property type="entry name" value="BPD_transp_2"/>
    <property type="match status" value="1"/>
</dbReference>
<organism evidence="10 11">
    <name type="scientific">Pusillimonas noertemannii</name>
    <dbReference type="NCBI Taxonomy" id="305977"/>
    <lineage>
        <taxon>Bacteria</taxon>
        <taxon>Pseudomonadati</taxon>
        <taxon>Pseudomonadota</taxon>
        <taxon>Betaproteobacteria</taxon>
        <taxon>Burkholderiales</taxon>
        <taxon>Alcaligenaceae</taxon>
        <taxon>Pusillimonas</taxon>
    </lineage>
</organism>
<accession>A0A2U1CNW4</accession>
<dbReference type="GO" id="GO:0022857">
    <property type="term" value="F:transmembrane transporter activity"/>
    <property type="evidence" value="ECO:0007669"/>
    <property type="project" value="InterPro"/>
</dbReference>
<dbReference type="PANTHER" id="PTHR11795:SF442">
    <property type="entry name" value="ABC TRANSPORTER ATP-BINDING PROTEIN"/>
    <property type="match status" value="1"/>
</dbReference>
<evidence type="ECO:0000256" key="8">
    <source>
        <dbReference type="ARBA" id="ARBA00037998"/>
    </source>
</evidence>
<evidence type="ECO:0000256" key="6">
    <source>
        <dbReference type="ARBA" id="ARBA00022989"/>
    </source>
</evidence>
<feature type="transmembrane region" description="Helical" evidence="9">
    <location>
        <begin position="193"/>
        <end position="216"/>
    </location>
</feature>
<comment type="subcellular location">
    <subcellularLocation>
        <location evidence="1">Cell membrane</location>
        <topology evidence="1">Multi-pass membrane protein</topology>
    </subcellularLocation>
</comment>
<proteinExistence type="inferred from homology"/>
<dbReference type="AlphaFoldDB" id="A0A2U1CNW4"/>
<keyword evidence="6 9" id="KW-1133">Transmembrane helix</keyword>
<reference evidence="10 11" key="1">
    <citation type="submission" date="2018-04" db="EMBL/GenBank/DDBJ databases">
        <title>Genomic Encyclopedia of Type Strains, Phase IV (KMG-IV): sequencing the most valuable type-strain genomes for metagenomic binning, comparative biology and taxonomic classification.</title>
        <authorList>
            <person name="Goeker M."/>
        </authorList>
    </citation>
    <scope>NUCLEOTIDE SEQUENCE [LARGE SCALE GENOMIC DNA]</scope>
    <source>
        <strain evidence="10 11">DSM 10065</strain>
    </source>
</reference>
<dbReference type="Proteomes" id="UP000246145">
    <property type="component" value="Unassembled WGS sequence"/>
</dbReference>